<dbReference type="Gene3D" id="1.20.5.170">
    <property type="match status" value="1"/>
</dbReference>
<name>A0A8K0TRY2_9PEZI</name>
<accession>A0A8K0TRY2</accession>
<comment type="caution">
    <text evidence="2">The sequence shown here is derived from an EMBL/GenBank/DDBJ whole genome shotgun (WGS) entry which is preliminary data.</text>
</comment>
<feature type="compositionally biased region" description="Basic and acidic residues" evidence="1">
    <location>
        <begin position="30"/>
        <end position="41"/>
    </location>
</feature>
<dbReference type="PANTHER" id="PTHR37012:SF7">
    <property type="entry name" value="B-ZIP TRANSCRIPTION FACTOR (EUROFUNG)-RELATED"/>
    <property type="match status" value="1"/>
</dbReference>
<dbReference type="InterPro" id="IPR046347">
    <property type="entry name" value="bZIP_sf"/>
</dbReference>
<dbReference type="OrthoDB" id="3535998at2759"/>
<sequence>MPRSPSVEAAKGGNKKKGTRSVSTLTPSQLERKRANDREAQRAIRARTKEHIDRLEREISELKGNLNRDRTVQELLQKNRALEEELYRLKESMRQPSGHSYPASVYDDNLSSVGGAGPSPRSSPFPASGGGYGGMAELGPSYVPLPDNANETWAPAVPVSVPSSVSSPSSSANTDEYGAPAYIPTSIPAPMMEARSVPSKMDYDDVESARRPWPAGGRQRPLPASRAVEYHLPNGGGHVLPASPVGALSRHAGTPLWKLPPQTLPPSDSPQEWILRFLQDCRQLAQTRRVDDLFRLERINMKAFLEYQPSALGRDGPRTTLHDLERALDPGQSATMTEHPLTMLMAALNDNVGVTSVIERLGGFVVIMRVVSWLVQLTEESYGLLGDLAPRSSQLTMGHPVWVDMIAPGLLRDAIIERQDLYTTPEFYADWAASMRLINWPYRPVDALNVNEDTGDVWLSEAFIAHAVRGDNWRLTESFGTRWPGLRRFTMTRDTMGMECS</sequence>
<evidence type="ECO:0000313" key="3">
    <source>
        <dbReference type="Proteomes" id="UP000813385"/>
    </source>
</evidence>
<dbReference type="AlphaFoldDB" id="A0A8K0TRY2"/>
<dbReference type="EMBL" id="JAGPXD010000001">
    <property type="protein sequence ID" value="KAH7375382.1"/>
    <property type="molecule type" value="Genomic_DNA"/>
</dbReference>
<dbReference type="SUPFAM" id="SSF57959">
    <property type="entry name" value="Leucine zipper domain"/>
    <property type="match status" value="1"/>
</dbReference>
<organism evidence="2 3">
    <name type="scientific">Plectosphaerella cucumerina</name>
    <dbReference type="NCBI Taxonomy" id="40658"/>
    <lineage>
        <taxon>Eukaryota</taxon>
        <taxon>Fungi</taxon>
        <taxon>Dikarya</taxon>
        <taxon>Ascomycota</taxon>
        <taxon>Pezizomycotina</taxon>
        <taxon>Sordariomycetes</taxon>
        <taxon>Hypocreomycetidae</taxon>
        <taxon>Glomerellales</taxon>
        <taxon>Plectosphaerellaceae</taxon>
        <taxon>Plectosphaerella</taxon>
    </lineage>
</organism>
<gene>
    <name evidence="2" type="ORF">B0T11DRAFT_308911</name>
</gene>
<dbReference type="GO" id="GO:0003700">
    <property type="term" value="F:DNA-binding transcription factor activity"/>
    <property type="evidence" value="ECO:0007669"/>
    <property type="project" value="InterPro"/>
</dbReference>
<protein>
    <recommendedName>
        <fullName evidence="4">BZIP transcription factor</fullName>
    </recommendedName>
</protein>
<feature type="region of interest" description="Disordered" evidence="1">
    <location>
        <begin position="1"/>
        <end position="41"/>
    </location>
</feature>
<feature type="region of interest" description="Disordered" evidence="1">
    <location>
        <begin position="92"/>
        <end position="134"/>
    </location>
</feature>
<dbReference type="PANTHER" id="PTHR37012">
    <property type="entry name" value="B-ZIP TRANSCRIPTION FACTOR (EUROFUNG)-RELATED"/>
    <property type="match status" value="1"/>
</dbReference>
<evidence type="ECO:0008006" key="4">
    <source>
        <dbReference type="Google" id="ProtNLM"/>
    </source>
</evidence>
<feature type="compositionally biased region" description="Polar residues" evidence="1">
    <location>
        <begin position="20"/>
        <end position="29"/>
    </location>
</feature>
<dbReference type="Pfam" id="PF11905">
    <property type="entry name" value="DUF3425"/>
    <property type="match status" value="1"/>
</dbReference>
<reference evidence="2" key="1">
    <citation type="journal article" date="2021" name="Nat. Commun.">
        <title>Genetic determinants of endophytism in the Arabidopsis root mycobiome.</title>
        <authorList>
            <person name="Mesny F."/>
            <person name="Miyauchi S."/>
            <person name="Thiergart T."/>
            <person name="Pickel B."/>
            <person name="Atanasova L."/>
            <person name="Karlsson M."/>
            <person name="Huettel B."/>
            <person name="Barry K.W."/>
            <person name="Haridas S."/>
            <person name="Chen C."/>
            <person name="Bauer D."/>
            <person name="Andreopoulos W."/>
            <person name="Pangilinan J."/>
            <person name="LaButti K."/>
            <person name="Riley R."/>
            <person name="Lipzen A."/>
            <person name="Clum A."/>
            <person name="Drula E."/>
            <person name="Henrissat B."/>
            <person name="Kohler A."/>
            <person name="Grigoriev I.V."/>
            <person name="Martin F.M."/>
            <person name="Hacquard S."/>
        </authorList>
    </citation>
    <scope>NUCLEOTIDE SEQUENCE</scope>
    <source>
        <strain evidence="2">MPI-CAGE-AT-0016</strain>
    </source>
</reference>
<proteinExistence type="predicted"/>
<keyword evidence="3" id="KW-1185">Reference proteome</keyword>
<dbReference type="Proteomes" id="UP000813385">
    <property type="component" value="Unassembled WGS sequence"/>
</dbReference>
<dbReference type="CDD" id="cd14688">
    <property type="entry name" value="bZIP_YAP"/>
    <property type="match status" value="1"/>
</dbReference>
<evidence type="ECO:0000313" key="2">
    <source>
        <dbReference type="EMBL" id="KAH7375382.1"/>
    </source>
</evidence>
<dbReference type="InterPro" id="IPR021833">
    <property type="entry name" value="DUF3425"/>
</dbReference>
<evidence type="ECO:0000256" key="1">
    <source>
        <dbReference type="SAM" id="MobiDB-lite"/>
    </source>
</evidence>